<dbReference type="Proteomes" id="UP000018050">
    <property type="component" value="Unassembled WGS sequence"/>
</dbReference>
<evidence type="ECO:0000256" key="1">
    <source>
        <dbReference type="SAM" id="MobiDB-lite"/>
    </source>
</evidence>
<protein>
    <submittedName>
        <fullName evidence="2">RWD domain-containing protein, putative</fullName>
    </submittedName>
</protein>
<dbReference type="OrthoDB" id="277175at2759"/>
<dbReference type="GeneID" id="25269610"/>
<accession>U6GLT4</accession>
<feature type="compositionally biased region" description="Low complexity" evidence="1">
    <location>
        <begin position="1"/>
        <end position="24"/>
    </location>
</feature>
<sequence>MLNRQQQQQQPAAAAAAAEAAAAAADEDEDSLEQQIDASARGPAERTLCPASERCTREEFCRWAAAFAAEMQAKGIWASSNKSDVITGKQIFTESAAAAAAAAAAADNEPDGSAFWENVELFEDDANALPEDD</sequence>
<gene>
    <name evidence="2" type="ORF">EAH_00015400</name>
</gene>
<evidence type="ECO:0000313" key="2">
    <source>
        <dbReference type="EMBL" id="CDI80512.1"/>
    </source>
</evidence>
<dbReference type="AlphaFoldDB" id="U6GLT4"/>
<reference evidence="2" key="2">
    <citation type="submission" date="2013-10" db="EMBL/GenBank/DDBJ databases">
        <authorList>
            <person name="Aslett M."/>
        </authorList>
    </citation>
    <scope>NUCLEOTIDE SEQUENCE [LARGE SCALE GENOMIC DNA]</scope>
    <source>
        <strain evidence="2">Houghton</strain>
    </source>
</reference>
<proteinExistence type="predicted"/>
<keyword evidence="3" id="KW-1185">Reference proteome</keyword>
<dbReference type="RefSeq" id="XP_013249537.1">
    <property type="nucleotide sequence ID" value="XM_013394083.1"/>
</dbReference>
<organism evidence="2 3">
    <name type="scientific">Eimeria acervulina</name>
    <name type="common">Coccidian parasite</name>
    <dbReference type="NCBI Taxonomy" id="5801"/>
    <lineage>
        <taxon>Eukaryota</taxon>
        <taxon>Sar</taxon>
        <taxon>Alveolata</taxon>
        <taxon>Apicomplexa</taxon>
        <taxon>Conoidasida</taxon>
        <taxon>Coccidia</taxon>
        <taxon>Eucoccidiorida</taxon>
        <taxon>Eimeriorina</taxon>
        <taxon>Eimeriidae</taxon>
        <taxon>Eimeria</taxon>
    </lineage>
</organism>
<dbReference type="EMBL" id="HG671229">
    <property type="protein sequence ID" value="CDI80512.1"/>
    <property type="molecule type" value="Genomic_DNA"/>
</dbReference>
<reference evidence="2" key="1">
    <citation type="submission" date="2013-10" db="EMBL/GenBank/DDBJ databases">
        <title>Genomic analysis of the causative agents of coccidiosis in chickens.</title>
        <authorList>
            <person name="Reid A.J."/>
            <person name="Blake D."/>
            <person name="Billington K."/>
            <person name="Browne H."/>
            <person name="Dunn M."/>
            <person name="Hung S."/>
            <person name="Kawahara F."/>
            <person name="Miranda-Saavedra D."/>
            <person name="Mourier T."/>
            <person name="Nagra H."/>
            <person name="Otto T.D."/>
            <person name="Rawlings N."/>
            <person name="Sanchez A."/>
            <person name="Sanders M."/>
            <person name="Subramaniam C."/>
            <person name="Tay Y."/>
            <person name="Dear P."/>
            <person name="Doerig C."/>
            <person name="Gruber A."/>
            <person name="Parkinson J."/>
            <person name="Shirley M."/>
            <person name="Wan K.L."/>
            <person name="Berriman M."/>
            <person name="Tomley F."/>
            <person name="Pain A."/>
        </authorList>
    </citation>
    <scope>NUCLEOTIDE SEQUENCE [LARGE SCALE GENOMIC DNA]</scope>
    <source>
        <strain evidence="2">Houghton</strain>
    </source>
</reference>
<feature type="region of interest" description="Disordered" evidence="1">
    <location>
        <begin position="1"/>
        <end position="45"/>
    </location>
</feature>
<evidence type="ECO:0000313" key="3">
    <source>
        <dbReference type="Proteomes" id="UP000018050"/>
    </source>
</evidence>
<dbReference type="VEuPathDB" id="ToxoDB:EAH_00015400"/>
<name>U6GLT4_EIMAC</name>